<sequence>MLPNLKIGNLTAKYPIIQGGMGVGISLSSLAGAVAKAGGIGIISAAQPGWRDPEFARDPLSANLRALAFHIRRAKEISNGGIIGVNIMCALTHYEEYVRCCIENGADLIISGAGLPTDLPKYTKGSSIKLAPIVSPPRTAKVLLKLWDNHYHRVPDLVVIEGPAAGGHLGYSAETVEETARRGYDDEIREILQIVHVYEEKYACTIPVVFAGGVYTHEDILHYLSLGCAGVQMATRFVVTEECDADPRYKQAYLNAKKEDITIMHSPVGMPGRAIRNPFLTEREQEREKISHCYQCLKKCDKASIPYCITTALTRAADGDTDNALLFCGENAWRLDHMTTVPELMAELAGEYLPDSKK</sequence>
<dbReference type="AlphaFoldDB" id="A0A174FD16"/>
<dbReference type="PANTHER" id="PTHR32332:SF18">
    <property type="entry name" value="2-NITROPROPANE DIOXYGENASE"/>
    <property type="match status" value="1"/>
</dbReference>
<evidence type="ECO:0000256" key="3">
    <source>
        <dbReference type="ARBA" id="ARBA00022630"/>
    </source>
</evidence>
<name>A0A174FD16_9FIRM</name>
<evidence type="ECO:0000256" key="1">
    <source>
        <dbReference type="ARBA" id="ARBA00003535"/>
    </source>
</evidence>
<keyword evidence="5" id="KW-0560">Oxidoreductase</keyword>
<dbReference type="SUPFAM" id="SSF51412">
    <property type="entry name" value="Inosine monophosphate dehydrogenase (IMPDH)"/>
    <property type="match status" value="1"/>
</dbReference>
<dbReference type="Proteomes" id="UP000095706">
    <property type="component" value="Unassembled WGS sequence"/>
</dbReference>
<evidence type="ECO:0000256" key="5">
    <source>
        <dbReference type="ARBA" id="ARBA00023002"/>
    </source>
</evidence>
<keyword evidence="4" id="KW-0288">FMN</keyword>
<dbReference type="CDD" id="cd04730">
    <property type="entry name" value="NPD_like"/>
    <property type="match status" value="1"/>
</dbReference>
<dbReference type="RefSeq" id="WP_055227956.1">
    <property type="nucleotide sequence ID" value="NZ_CYYV01000009.1"/>
</dbReference>
<dbReference type="PANTHER" id="PTHR32332">
    <property type="entry name" value="2-NITROPROPANE DIOXYGENASE"/>
    <property type="match status" value="1"/>
</dbReference>
<evidence type="ECO:0000313" key="6">
    <source>
        <dbReference type="EMBL" id="CUO46549.1"/>
    </source>
</evidence>
<dbReference type="GO" id="GO:0018580">
    <property type="term" value="F:nitronate monooxygenase activity"/>
    <property type="evidence" value="ECO:0007669"/>
    <property type="project" value="InterPro"/>
</dbReference>
<proteinExistence type="predicted"/>
<evidence type="ECO:0000256" key="2">
    <source>
        <dbReference type="ARBA" id="ARBA00013457"/>
    </source>
</evidence>
<comment type="function">
    <text evidence="1">Nitronate monooxygenase that uses molecular oxygen to catalyze the oxidative denitrification of alkyl nitronates. Acts on propionate 3-nitronate (P3N), the presumed physiological substrate. Probably functions in the detoxification of P3N, a metabolic poison produced by plants and fungi as a defense mechanism.</text>
</comment>
<dbReference type="InterPro" id="IPR013785">
    <property type="entry name" value="Aldolase_TIM"/>
</dbReference>
<keyword evidence="3" id="KW-0285">Flavoprotein</keyword>
<dbReference type="InterPro" id="IPR004136">
    <property type="entry name" value="NMO"/>
</dbReference>
<dbReference type="Gene3D" id="3.20.20.70">
    <property type="entry name" value="Aldolase class I"/>
    <property type="match status" value="1"/>
</dbReference>
<evidence type="ECO:0000313" key="7">
    <source>
        <dbReference type="Proteomes" id="UP000095706"/>
    </source>
</evidence>
<organism evidence="6 7">
    <name type="scientific">Fusicatenibacter saccharivorans</name>
    <dbReference type="NCBI Taxonomy" id="1150298"/>
    <lineage>
        <taxon>Bacteria</taxon>
        <taxon>Bacillati</taxon>
        <taxon>Bacillota</taxon>
        <taxon>Clostridia</taxon>
        <taxon>Lachnospirales</taxon>
        <taxon>Lachnospiraceae</taxon>
        <taxon>Fusicatenibacter</taxon>
    </lineage>
</organism>
<evidence type="ECO:0000256" key="4">
    <source>
        <dbReference type="ARBA" id="ARBA00022643"/>
    </source>
</evidence>
<accession>A0A174FD16</accession>
<reference evidence="6 7" key="1">
    <citation type="submission" date="2015-09" db="EMBL/GenBank/DDBJ databases">
        <authorList>
            <consortium name="Pathogen Informatics"/>
        </authorList>
    </citation>
    <scope>NUCLEOTIDE SEQUENCE [LARGE SCALE GENOMIC DNA]</scope>
    <source>
        <strain evidence="6 7">2789STDY5608849</strain>
    </source>
</reference>
<dbReference type="EMBL" id="CYYV01000009">
    <property type="protein sequence ID" value="CUO46549.1"/>
    <property type="molecule type" value="Genomic_DNA"/>
</dbReference>
<dbReference type="Pfam" id="PF03060">
    <property type="entry name" value="NMO"/>
    <property type="match status" value="1"/>
</dbReference>
<protein>
    <recommendedName>
        <fullName evidence="2">Probable nitronate monooxygenase</fullName>
    </recommendedName>
</protein>
<gene>
    <name evidence="6" type="ORF">ERS852406_02040</name>
</gene>